<dbReference type="AlphaFoldDB" id="A0A7R9BKZ7"/>
<proteinExistence type="predicted"/>
<name>A0A7R9BKZ7_9CRUS</name>
<keyword evidence="7" id="KW-1185">Reference proteome</keyword>
<keyword evidence="3" id="KW-0862">Zinc</keyword>
<dbReference type="GO" id="GO:0008270">
    <property type="term" value="F:zinc ion binding"/>
    <property type="evidence" value="ECO:0007669"/>
    <property type="project" value="UniProtKB-KW"/>
</dbReference>
<dbReference type="EMBL" id="CAJPEX010000762">
    <property type="protein sequence ID" value="CAG0917128.1"/>
    <property type="molecule type" value="Genomic_DNA"/>
</dbReference>
<dbReference type="Proteomes" id="UP000678499">
    <property type="component" value="Unassembled WGS sequence"/>
</dbReference>
<dbReference type="PANTHER" id="PTHR12298">
    <property type="entry name" value="PCDC2 PROGRAMMED CELL DEATH PROTEIN 2 -RELATED"/>
    <property type="match status" value="1"/>
</dbReference>
<dbReference type="PANTHER" id="PTHR12298:SF4">
    <property type="entry name" value="PROGRAMMED CELL DEATH PROTEIN 2"/>
    <property type="match status" value="1"/>
</dbReference>
<gene>
    <name evidence="6" type="ORF">NMOB1V02_LOCUS4719</name>
</gene>
<dbReference type="Pfam" id="PF01753">
    <property type="entry name" value="zf-MYND"/>
    <property type="match status" value="1"/>
</dbReference>
<evidence type="ECO:0000256" key="1">
    <source>
        <dbReference type="ARBA" id="ARBA00022723"/>
    </source>
</evidence>
<dbReference type="PROSITE" id="PS50865">
    <property type="entry name" value="ZF_MYND_2"/>
    <property type="match status" value="1"/>
</dbReference>
<sequence length="304" mass="34453">MDSSSGPRRVDETKEAELGFVNAGVPGWKLASKFFPSKLGGKPAWLALQDLPSDEDLRCRRCQERMAFLLQIYAPIETRVDGFHRTLFVFLCRTASCGLQNAECSNMAVFRSQLPRENPYYSFHPTPEKDDSPGPSVADFHAICWVCGQPAYGKRCSKCKTATYCSALHQKTDWKAGHRKACGEYSESELLAMAKPEEDPVCERFLRRVRMYPEQVLRYHMKSEPLWVSVENQISLSAVPPCALCGAPRHFEFQIMPQLLTHLSLGSEKDAVDWGTIAVYTCSDSCRPSEYAREFLWKQDFSPN</sequence>
<evidence type="ECO:0000256" key="3">
    <source>
        <dbReference type="ARBA" id="ARBA00022833"/>
    </source>
</evidence>
<dbReference type="GO" id="GO:0005737">
    <property type="term" value="C:cytoplasm"/>
    <property type="evidence" value="ECO:0007669"/>
    <property type="project" value="InterPro"/>
</dbReference>
<organism evidence="6">
    <name type="scientific">Notodromas monacha</name>
    <dbReference type="NCBI Taxonomy" id="399045"/>
    <lineage>
        <taxon>Eukaryota</taxon>
        <taxon>Metazoa</taxon>
        <taxon>Ecdysozoa</taxon>
        <taxon>Arthropoda</taxon>
        <taxon>Crustacea</taxon>
        <taxon>Oligostraca</taxon>
        <taxon>Ostracoda</taxon>
        <taxon>Podocopa</taxon>
        <taxon>Podocopida</taxon>
        <taxon>Cypridocopina</taxon>
        <taxon>Cypridoidea</taxon>
        <taxon>Cyprididae</taxon>
        <taxon>Notodromas</taxon>
    </lineage>
</organism>
<dbReference type="OrthoDB" id="443682at2759"/>
<dbReference type="SUPFAM" id="SSF144232">
    <property type="entry name" value="HIT/MYND zinc finger-like"/>
    <property type="match status" value="1"/>
</dbReference>
<dbReference type="InterPro" id="IPR007320">
    <property type="entry name" value="PDCD2_C"/>
</dbReference>
<evidence type="ECO:0000256" key="2">
    <source>
        <dbReference type="ARBA" id="ARBA00022771"/>
    </source>
</evidence>
<evidence type="ECO:0000313" key="7">
    <source>
        <dbReference type="Proteomes" id="UP000678499"/>
    </source>
</evidence>
<dbReference type="Gene3D" id="6.10.140.2220">
    <property type="match status" value="1"/>
</dbReference>
<feature type="domain" description="MYND-type" evidence="5">
    <location>
        <begin position="144"/>
        <end position="182"/>
    </location>
</feature>
<keyword evidence="1" id="KW-0479">Metal-binding</keyword>
<dbReference type="Pfam" id="PF04194">
    <property type="entry name" value="PDCD2_C"/>
    <property type="match status" value="1"/>
</dbReference>
<dbReference type="EMBL" id="OA882799">
    <property type="protein sequence ID" value="CAD7276976.1"/>
    <property type="molecule type" value="Genomic_DNA"/>
</dbReference>
<keyword evidence="2 4" id="KW-0863">Zinc-finger</keyword>
<accession>A0A7R9BKZ7</accession>
<reference evidence="6" key="1">
    <citation type="submission" date="2020-11" db="EMBL/GenBank/DDBJ databases">
        <authorList>
            <person name="Tran Van P."/>
        </authorList>
    </citation>
    <scope>NUCLEOTIDE SEQUENCE</scope>
</reference>
<protein>
    <recommendedName>
        <fullName evidence="5">MYND-type domain-containing protein</fullName>
    </recommendedName>
</protein>
<evidence type="ECO:0000259" key="5">
    <source>
        <dbReference type="PROSITE" id="PS50865"/>
    </source>
</evidence>
<dbReference type="GO" id="GO:0005634">
    <property type="term" value="C:nucleus"/>
    <property type="evidence" value="ECO:0007669"/>
    <property type="project" value="TreeGrafter"/>
</dbReference>
<evidence type="ECO:0000256" key="4">
    <source>
        <dbReference type="PROSITE-ProRule" id="PRU00134"/>
    </source>
</evidence>
<evidence type="ECO:0000313" key="6">
    <source>
        <dbReference type="EMBL" id="CAD7276976.1"/>
    </source>
</evidence>
<dbReference type="InterPro" id="IPR002893">
    <property type="entry name" value="Znf_MYND"/>
</dbReference>